<gene>
    <name evidence="1" type="ORF">DFH05DRAFT_699759</name>
</gene>
<evidence type="ECO:0008006" key="3">
    <source>
        <dbReference type="Google" id="ProtNLM"/>
    </source>
</evidence>
<name>A0A9W8U2E3_9AGAR</name>
<sequence length="473" mass="53587">MLPEEILHLVVEHLVCNPASAESQLFQLHWKHSRTRLLSLSLVSHQLRRICMPFLFAYVEVRGAYGDLEKLRNQCLASKFFALSIRTLDYYCYSPEQIDIAHHLLHHLTNLSQIVLNEGAYVDMPLISLISQHSIMNVVVASWKSLSSRCLDQLGPSSLSKVILDSIRLRSQAPEHDLAKYLRCGMQIRCLTLPSSNLLMPVFSSFNTCKFSGLCELELWLDASPDLSWLPSFIDAHPFLERIRFSTVLVQWNANRDVPFILPFIDAVVEEGLNDTLQIKGFSIARTSSSTASSLPAANSYTGWDVAGFWFCFTKWSSGRLLHLTHSFFPHISVLSIEVPMPNLNRTYMDSDEFINSLCRFSSLQIVNFVYLFRGLKFGSSEPCHSLKASQTYQGHLGIRASSHNAARQTVNELEAALICYTSCIAQRMPTVQKFLIQEPPLQGWIHVDRGGTSGTLRPLMQFEMNQLFSSYV</sequence>
<reference evidence="1 2" key="1">
    <citation type="journal article" date="2023" name="Proc. Natl. Acad. Sci. U.S.A.">
        <title>A global phylogenomic analysis of the shiitake genus Lentinula.</title>
        <authorList>
            <person name="Sierra-Patev S."/>
            <person name="Min B."/>
            <person name="Naranjo-Ortiz M."/>
            <person name="Looney B."/>
            <person name="Konkel Z."/>
            <person name="Slot J.C."/>
            <person name="Sakamoto Y."/>
            <person name="Steenwyk J.L."/>
            <person name="Rokas A."/>
            <person name="Carro J."/>
            <person name="Camarero S."/>
            <person name="Ferreira P."/>
            <person name="Molpeceres G."/>
            <person name="Ruiz-Duenas F.J."/>
            <person name="Serrano A."/>
            <person name="Henrissat B."/>
            <person name="Drula E."/>
            <person name="Hughes K.W."/>
            <person name="Mata J.L."/>
            <person name="Ishikawa N.K."/>
            <person name="Vargas-Isla R."/>
            <person name="Ushijima S."/>
            <person name="Smith C.A."/>
            <person name="Donoghue J."/>
            <person name="Ahrendt S."/>
            <person name="Andreopoulos W."/>
            <person name="He G."/>
            <person name="LaButti K."/>
            <person name="Lipzen A."/>
            <person name="Ng V."/>
            <person name="Riley R."/>
            <person name="Sandor L."/>
            <person name="Barry K."/>
            <person name="Martinez A.T."/>
            <person name="Xiao Y."/>
            <person name="Gibbons J.G."/>
            <person name="Terashima K."/>
            <person name="Grigoriev I.V."/>
            <person name="Hibbett D."/>
        </authorList>
    </citation>
    <scope>NUCLEOTIDE SEQUENCE [LARGE SCALE GENOMIC DNA]</scope>
    <source>
        <strain evidence="1 2">TFB7810</strain>
    </source>
</reference>
<protein>
    <recommendedName>
        <fullName evidence="3">F-box domain-containing protein</fullName>
    </recommendedName>
</protein>
<dbReference type="AlphaFoldDB" id="A0A9W8U2E3"/>
<dbReference type="Proteomes" id="UP001142393">
    <property type="component" value="Unassembled WGS sequence"/>
</dbReference>
<evidence type="ECO:0000313" key="2">
    <source>
        <dbReference type="Proteomes" id="UP001142393"/>
    </source>
</evidence>
<organism evidence="1 2">
    <name type="scientific">Lentinula detonsa</name>
    <dbReference type="NCBI Taxonomy" id="2804962"/>
    <lineage>
        <taxon>Eukaryota</taxon>
        <taxon>Fungi</taxon>
        <taxon>Dikarya</taxon>
        <taxon>Basidiomycota</taxon>
        <taxon>Agaricomycotina</taxon>
        <taxon>Agaricomycetes</taxon>
        <taxon>Agaricomycetidae</taxon>
        <taxon>Agaricales</taxon>
        <taxon>Marasmiineae</taxon>
        <taxon>Omphalotaceae</taxon>
        <taxon>Lentinula</taxon>
    </lineage>
</organism>
<proteinExistence type="predicted"/>
<keyword evidence="2" id="KW-1185">Reference proteome</keyword>
<evidence type="ECO:0000313" key="1">
    <source>
        <dbReference type="EMBL" id="KAJ3749654.1"/>
    </source>
</evidence>
<comment type="caution">
    <text evidence="1">The sequence shown here is derived from an EMBL/GenBank/DDBJ whole genome shotgun (WGS) entry which is preliminary data.</text>
</comment>
<dbReference type="EMBL" id="JANVFU010000002">
    <property type="protein sequence ID" value="KAJ3749654.1"/>
    <property type="molecule type" value="Genomic_DNA"/>
</dbReference>
<accession>A0A9W8U2E3</accession>